<evidence type="ECO:0000313" key="2">
    <source>
        <dbReference type="EMBL" id="GBP97371.1"/>
    </source>
</evidence>
<accession>A0A4C2A928</accession>
<dbReference type="AlphaFoldDB" id="A0A4C2A928"/>
<protein>
    <submittedName>
        <fullName evidence="2">Uncharacterized protein</fullName>
    </submittedName>
</protein>
<feature type="region of interest" description="Disordered" evidence="1">
    <location>
        <begin position="16"/>
        <end position="38"/>
    </location>
</feature>
<name>A0A4C2A928_EUMVA</name>
<dbReference type="Proteomes" id="UP000299102">
    <property type="component" value="Unassembled WGS sequence"/>
</dbReference>
<keyword evidence="3" id="KW-1185">Reference proteome</keyword>
<reference evidence="2 3" key="1">
    <citation type="journal article" date="2019" name="Commun. Biol.">
        <title>The bagworm genome reveals a unique fibroin gene that provides high tensile strength.</title>
        <authorList>
            <person name="Kono N."/>
            <person name="Nakamura H."/>
            <person name="Ohtoshi R."/>
            <person name="Tomita M."/>
            <person name="Numata K."/>
            <person name="Arakawa K."/>
        </authorList>
    </citation>
    <scope>NUCLEOTIDE SEQUENCE [LARGE SCALE GENOMIC DNA]</scope>
</reference>
<proteinExistence type="predicted"/>
<sequence length="352" mass="38549">MENTNLFCSRNPNATSELVRSSSGRAGGGPARPLPSAHYSYRNKEPFVSIRAGLGGAALDLYGPYRQRRLLTYGRLIVVRRCLLTIDKNVIDSAALRRGRSRHAGFGRGAEAAPTCAGSAADSSEMSRARVAPDAAPGAGGRRLVRIDRPGRLSHFSFDRARAIAELSSRRCSKALRRPRARVHVCGSGRSARLARRTAPPDWAIHHAAAPAPAPRPLSGLRFELDLITSENRLVAHRRPGQRRARASTAVTHTRWNVRFATRYAILSFKAVVSRRAVAAATALTRHLAENHRVDLFPPRRVLIIYNAIRNKCKAIIFKRAQRVVRPYGRARSGSAMSAGCCGDSKEQVNVC</sequence>
<evidence type="ECO:0000313" key="3">
    <source>
        <dbReference type="Proteomes" id="UP000299102"/>
    </source>
</evidence>
<gene>
    <name evidence="2" type="ORF">EVAR_63356_1</name>
</gene>
<comment type="caution">
    <text evidence="2">The sequence shown here is derived from an EMBL/GenBank/DDBJ whole genome shotgun (WGS) entry which is preliminary data.</text>
</comment>
<evidence type="ECO:0000256" key="1">
    <source>
        <dbReference type="SAM" id="MobiDB-lite"/>
    </source>
</evidence>
<dbReference type="EMBL" id="BGZK01002921">
    <property type="protein sequence ID" value="GBP97371.1"/>
    <property type="molecule type" value="Genomic_DNA"/>
</dbReference>
<organism evidence="2 3">
    <name type="scientific">Eumeta variegata</name>
    <name type="common">Bagworm moth</name>
    <name type="synonym">Eumeta japonica</name>
    <dbReference type="NCBI Taxonomy" id="151549"/>
    <lineage>
        <taxon>Eukaryota</taxon>
        <taxon>Metazoa</taxon>
        <taxon>Ecdysozoa</taxon>
        <taxon>Arthropoda</taxon>
        <taxon>Hexapoda</taxon>
        <taxon>Insecta</taxon>
        <taxon>Pterygota</taxon>
        <taxon>Neoptera</taxon>
        <taxon>Endopterygota</taxon>
        <taxon>Lepidoptera</taxon>
        <taxon>Glossata</taxon>
        <taxon>Ditrysia</taxon>
        <taxon>Tineoidea</taxon>
        <taxon>Psychidae</taxon>
        <taxon>Oiketicinae</taxon>
        <taxon>Eumeta</taxon>
    </lineage>
</organism>